<keyword evidence="3 6" id="KW-0479">Metal-binding</keyword>
<proteinExistence type="inferred from homology"/>
<comment type="function">
    <text evidence="1 6">Catalyzes the reversible cyclization of carbamoyl aspartate to dihydroorotate.</text>
</comment>
<feature type="binding site" evidence="6">
    <location>
        <position position="152"/>
    </location>
    <ligand>
        <name>Zn(2+)</name>
        <dbReference type="ChEBI" id="CHEBI:29105"/>
        <label>2</label>
    </ligand>
</feature>
<keyword evidence="9" id="KW-1185">Reference proteome</keyword>
<evidence type="ECO:0000256" key="4">
    <source>
        <dbReference type="ARBA" id="ARBA00022801"/>
    </source>
</evidence>
<dbReference type="GO" id="GO:0004151">
    <property type="term" value="F:dihydroorotase activity"/>
    <property type="evidence" value="ECO:0007669"/>
    <property type="project" value="UniProtKB-EC"/>
</dbReference>
<sequence>MRLLIRGGRVIDPASGIDDELDVLVEDGRIRRLAAPIREGADQVVEARGAWVIPGAIDIHVHLREPGQEHKERIETGTRAAAAGGITAVACMPNTNPAVDTAAIVSHVQAIARARGLVRVHVIGALTKGRQGQELAEMGEMAEAGAVAFSDDGDTVMDAALMRSALLYAAQLGRPVVVHCVDASLARGGVMREGPVATRLGLPGIPPEAESVIVARDIALARAAGARLHVAHVSTAQSVRLVAEAKASGAAVTAEVTPHHLFLTDEALTGYDSSAKVNPPLGTEEDRQALRRALAEGIVDVVASDHAPHAPEEKEAELDQAPFGAVGLETMLALVLGHLVREGVLTPMRAVATVTSGPAAVLGLPGGRLAEGAVADVTLFDPAARWEVDPARLHSIGKNTPFAGWRLEGRPVATVVGGRVVMLEGELLDGRG</sequence>
<feature type="domain" description="Dihydroorotase catalytic" evidence="7">
    <location>
        <begin position="52"/>
        <end position="236"/>
    </location>
</feature>
<reference evidence="9" key="1">
    <citation type="submission" date="2023-12" db="EMBL/GenBank/DDBJ databases">
        <title>Novel isolates from deep terrestrial aquifers shed light on the physiology and ecology of the class Limnochordia.</title>
        <authorList>
            <person name="Karnachuk O.V."/>
            <person name="Lukina A.P."/>
            <person name="Avakyan M.R."/>
            <person name="Kadnikov V."/>
            <person name="Begmatov S."/>
            <person name="Beletsky A.V."/>
            <person name="Mardanov A.V."/>
            <person name="Ravin N.V."/>
        </authorList>
    </citation>
    <scope>NUCLEOTIDE SEQUENCE [LARGE SCALE GENOMIC DNA]</scope>
    <source>
        <strain evidence="9">LN</strain>
    </source>
</reference>
<dbReference type="PROSITE" id="PS00483">
    <property type="entry name" value="DIHYDROOROTASE_2"/>
    <property type="match status" value="1"/>
</dbReference>
<keyword evidence="6" id="KW-0862">Zinc</keyword>
<comment type="catalytic activity">
    <reaction evidence="6">
        <text>(S)-dihydroorotate + H2O = N-carbamoyl-L-aspartate + H(+)</text>
        <dbReference type="Rhea" id="RHEA:24296"/>
        <dbReference type="ChEBI" id="CHEBI:15377"/>
        <dbReference type="ChEBI" id="CHEBI:15378"/>
        <dbReference type="ChEBI" id="CHEBI:30864"/>
        <dbReference type="ChEBI" id="CHEBI:32814"/>
        <dbReference type="EC" id="3.5.2.3"/>
    </reaction>
</comment>
<dbReference type="Proteomes" id="UP001333102">
    <property type="component" value="Chromosome"/>
</dbReference>
<protein>
    <recommendedName>
        <fullName evidence="6">Dihydroorotase</fullName>
        <shortName evidence="6">DHOase</shortName>
        <ecNumber evidence="6">3.5.2.3</ecNumber>
    </recommendedName>
</protein>
<feature type="binding site" evidence="6">
    <location>
        <position position="305"/>
    </location>
    <ligand>
        <name>Zn(2+)</name>
        <dbReference type="ChEBI" id="CHEBI:29105"/>
        <label>1</label>
    </ligand>
</feature>
<keyword evidence="4 6" id="KW-0378">Hydrolase</keyword>
<keyword evidence="5 6" id="KW-0665">Pyrimidine biosynthesis</keyword>
<dbReference type="InterPro" id="IPR011059">
    <property type="entry name" value="Metal-dep_hydrolase_composite"/>
</dbReference>
<dbReference type="InterPro" id="IPR004722">
    <property type="entry name" value="DHOase"/>
</dbReference>
<feature type="binding site" evidence="6">
    <location>
        <position position="62"/>
    </location>
    <ligand>
        <name>Zn(2+)</name>
        <dbReference type="ChEBI" id="CHEBI:29105"/>
        <label>1</label>
    </ligand>
</feature>
<gene>
    <name evidence="6" type="primary">pyrC</name>
    <name evidence="8" type="ORF">VLY81_08055</name>
</gene>
<feature type="binding site" evidence="6">
    <location>
        <position position="232"/>
    </location>
    <ligand>
        <name>Zn(2+)</name>
        <dbReference type="ChEBI" id="CHEBI:29105"/>
        <label>2</label>
    </ligand>
</feature>
<feature type="active site" evidence="6">
    <location>
        <position position="305"/>
    </location>
</feature>
<dbReference type="Pfam" id="PF12890">
    <property type="entry name" value="DHOase"/>
    <property type="match status" value="1"/>
</dbReference>
<organism evidence="8 9">
    <name type="scientific">Geochorda subterranea</name>
    <dbReference type="NCBI Taxonomy" id="3109564"/>
    <lineage>
        <taxon>Bacteria</taxon>
        <taxon>Bacillati</taxon>
        <taxon>Bacillota</taxon>
        <taxon>Limnochordia</taxon>
        <taxon>Limnochordales</taxon>
        <taxon>Geochordaceae</taxon>
        <taxon>Geochorda</taxon>
    </lineage>
</organism>
<dbReference type="InterPro" id="IPR002195">
    <property type="entry name" value="Dihydroorotase_CS"/>
</dbReference>
<dbReference type="Gene3D" id="2.30.40.10">
    <property type="entry name" value="Urease, subunit C, domain 1"/>
    <property type="match status" value="1"/>
</dbReference>
<evidence type="ECO:0000256" key="6">
    <source>
        <dbReference type="HAMAP-Rule" id="MF_00220"/>
    </source>
</evidence>
<feature type="binding site" evidence="6">
    <location>
        <begin position="323"/>
        <end position="324"/>
    </location>
    <ligand>
        <name>substrate</name>
    </ligand>
</feature>
<feature type="binding site" evidence="6">
    <location>
        <position position="94"/>
    </location>
    <ligand>
        <name>substrate</name>
    </ligand>
</feature>
<evidence type="ECO:0000313" key="9">
    <source>
        <dbReference type="Proteomes" id="UP001333102"/>
    </source>
</evidence>
<feature type="binding site" evidence="6">
    <location>
        <position position="309"/>
    </location>
    <ligand>
        <name>substrate</name>
    </ligand>
</feature>
<feature type="binding site" evidence="6">
    <location>
        <begin position="62"/>
        <end position="64"/>
    </location>
    <ligand>
        <name>substrate</name>
    </ligand>
</feature>
<comment type="similarity">
    <text evidence="2 6">Belongs to the metallo-dependent hydrolases superfamily. DHOase family. Class I DHOase subfamily.</text>
</comment>
<dbReference type="InterPro" id="IPR024403">
    <property type="entry name" value="DHOase_cat"/>
</dbReference>
<dbReference type="SUPFAM" id="SSF51556">
    <property type="entry name" value="Metallo-dependent hydrolases"/>
    <property type="match status" value="1"/>
</dbReference>
<feature type="binding site" evidence="6">
    <location>
        <position position="60"/>
    </location>
    <ligand>
        <name>Zn(2+)</name>
        <dbReference type="ChEBI" id="CHEBI:29105"/>
        <label>1</label>
    </ligand>
</feature>
<evidence type="ECO:0000259" key="7">
    <source>
        <dbReference type="Pfam" id="PF12890"/>
    </source>
</evidence>
<dbReference type="Gene3D" id="3.20.20.140">
    <property type="entry name" value="Metal-dependent hydrolases"/>
    <property type="match status" value="1"/>
</dbReference>
<evidence type="ECO:0000256" key="1">
    <source>
        <dbReference type="ARBA" id="ARBA00002368"/>
    </source>
</evidence>
<dbReference type="PROSITE" id="PS00482">
    <property type="entry name" value="DIHYDROOROTASE_1"/>
    <property type="match status" value="1"/>
</dbReference>
<dbReference type="NCBIfam" id="TIGR00857">
    <property type="entry name" value="pyrC_multi"/>
    <property type="match status" value="1"/>
</dbReference>
<dbReference type="CDD" id="cd01317">
    <property type="entry name" value="DHOase_IIa"/>
    <property type="match status" value="1"/>
</dbReference>
<dbReference type="RefSeq" id="WP_324667649.1">
    <property type="nucleotide sequence ID" value="NZ_CP141614.1"/>
</dbReference>
<name>A0ABZ1BKP1_9FIRM</name>
<feature type="binding site" evidence="6">
    <location>
        <position position="152"/>
    </location>
    <ligand>
        <name>Zn(2+)</name>
        <dbReference type="ChEBI" id="CHEBI:29105"/>
        <label>1</label>
    </ligand>
</feature>
<accession>A0ABZ1BKP1</accession>
<feature type="binding site" evidence="6">
    <location>
        <position position="278"/>
    </location>
    <ligand>
        <name>substrate</name>
    </ligand>
</feature>
<dbReference type="EMBL" id="CP141614">
    <property type="protein sequence ID" value="WRP13404.1"/>
    <property type="molecule type" value="Genomic_DNA"/>
</dbReference>
<evidence type="ECO:0000256" key="3">
    <source>
        <dbReference type="ARBA" id="ARBA00022723"/>
    </source>
</evidence>
<evidence type="ECO:0000256" key="2">
    <source>
        <dbReference type="ARBA" id="ARBA00010286"/>
    </source>
</evidence>
<dbReference type="InterPro" id="IPR050138">
    <property type="entry name" value="DHOase/Allantoinase_Hydrolase"/>
</dbReference>
<dbReference type="InterPro" id="IPR032466">
    <property type="entry name" value="Metal_Hydrolase"/>
</dbReference>
<feature type="binding site" evidence="6">
    <location>
        <position position="179"/>
    </location>
    <ligand>
        <name>Zn(2+)</name>
        <dbReference type="ChEBI" id="CHEBI:29105"/>
        <label>2</label>
    </ligand>
</feature>
<comment type="pathway">
    <text evidence="6">Pyrimidine metabolism; UMP biosynthesis via de novo pathway; (S)-dihydroorotate from bicarbonate: step 3/3.</text>
</comment>
<dbReference type="HAMAP" id="MF_00220_B">
    <property type="entry name" value="PyrC_classI_B"/>
    <property type="match status" value="1"/>
</dbReference>
<dbReference type="SUPFAM" id="SSF51338">
    <property type="entry name" value="Composite domain of metallo-dependent hydrolases"/>
    <property type="match status" value="1"/>
</dbReference>
<evidence type="ECO:0000313" key="8">
    <source>
        <dbReference type="EMBL" id="WRP13404.1"/>
    </source>
</evidence>
<dbReference type="PANTHER" id="PTHR43668">
    <property type="entry name" value="ALLANTOINASE"/>
    <property type="match status" value="1"/>
</dbReference>
<dbReference type="EC" id="3.5.2.3" evidence="6"/>
<dbReference type="PANTHER" id="PTHR43668:SF2">
    <property type="entry name" value="ALLANTOINASE"/>
    <property type="match status" value="1"/>
</dbReference>
<comment type="cofactor">
    <cofactor evidence="6">
        <name>Zn(2+)</name>
        <dbReference type="ChEBI" id="CHEBI:29105"/>
    </cofactor>
    <text evidence="6">Binds 2 Zn(2+) ions per subunit.</text>
</comment>
<evidence type="ECO:0000256" key="5">
    <source>
        <dbReference type="ARBA" id="ARBA00022975"/>
    </source>
</evidence>